<protein>
    <submittedName>
        <fullName evidence="2">Uncharacterized protein</fullName>
    </submittedName>
</protein>
<organism evidence="2 3">
    <name type="scientific">Steccherinum ochraceum</name>
    <dbReference type="NCBI Taxonomy" id="92696"/>
    <lineage>
        <taxon>Eukaryota</taxon>
        <taxon>Fungi</taxon>
        <taxon>Dikarya</taxon>
        <taxon>Basidiomycota</taxon>
        <taxon>Agaricomycotina</taxon>
        <taxon>Agaricomycetes</taxon>
        <taxon>Polyporales</taxon>
        <taxon>Steccherinaceae</taxon>
        <taxon>Steccherinum</taxon>
    </lineage>
</organism>
<dbReference type="AlphaFoldDB" id="A0A4R0RH25"/>
<feature type="region of interest" description="Disordered" evidence="1">
    <location>
        <begin position="203"/>
        <end position="242"/>
    </location>
</feature>
<proteinExistence type="predicted"/>
<feature type="region of interest" description="Disordered" evidence="1">
    <location>
        <begin position="345"/>
        <end position="389"/>
    </location>
</feature>
<gene>
    <name evidence="2" type="ORF">EIP91_001074</name>
</gene>
<evidence type="ECO:0000313" key="3">
    <source>
        <dbReference type="Proteomes" id="UP000292702"/>
    </source>
</evidence>
<keyword evidence="3" id="KW-1185">Reference proteome</keyword>
<reference evidence="2 3" key="1">
    <citation type="submission" date="2018-11" db="EMBL/GenBank/DDBJ databases">
        <title>Genome assembly of Steccherinum ochraceum LE-BIN_3174, the white-rot fungus of the Steccherinaceae family (The Residual Polyporoid clade, Polyporales, Basidiomycota).</title>
        <authorList>
            <person name="Fedorova T.V."/>
            <person name="Glazunova O.A."/>
            <person name="Landesman E.O."/>
            <person name="Moiseenko K.V."/>
            <person name="Psurtseva N.V."/>
            <person name="Savinova O.S."/>
            <person name="Shakhova N.V."/>
            <person name="Tyazhelova T.V."/>
            <person name="Vasina D.V."/>
        </authorList>
    </citation>
    <scope>NUCLEOTIDE SEQUENCE [LARGE SCALE GENOMIC DNA]</scope>
    <source>
        <strain evidence="2 3">LE-BIN_3174</strain>
    </source>
</reference>
<sequence>MAAVNHRYTTMAKLAPAVDISKAFNFAVLSSFEGSVTRMPPRCPWPIATIEQRHVFGLDEATTLQWYNKGSGDISGKSDSNQALEALEPFGDAAFEMDEIEFPNVPHMQLDIRDEDLGIGSDMHILPGDAESASQSLSPGVPTNDFANFCAAGCEGPLADASSDEPSWPLSSLEDTIGAYDETYEPVRQHPVDGHTRVVNATGVESPEYKRRESRADEHTASRCDASSQHDTPCPTEPSPRPQIIDADNLFDFIVSDYERRMASNDAASFLDDDASASTQLYHNAASPTIPDVKFTADALLLLEELWDETNEYRRFVTEEGCLPFQPWLKAAVEEGDDGIARLDGLMTAPGRPAAVVPPQQSKETKKEKKKGRKSRGKNGSKRRRHNEE</sequence>
<dbReference type="EMBL" id="RWJN01000126">
    <property type="protein sequence ID" value="TCD66656.1"/>
    <property type="molecule type" value="Genomic_DNA"/>
</dbReference>
<dbReference type="Proteomes" id="UP000292702">
    <property type="component" value="Unassembled WGS sequence"/>
</dbReference>
<name>A0A4R0RH25_9APHY</name>
<evidence type="ECO:0000256" key="1">
    <source>
        <dbReference type="SAM" id="MobiDB-lite"/>
    </source>
</evidence>
<comment type="caution">
    <text evidence="2">The sequence shown here is derived from an EMBL/GenBank/DDBJ whole genome shotgun (WGS) entry which is preliminary data.</text>
</comment>
<accession>A0A4R0RH25</accession>
<evidence type="ECO:0000313" key="2">
    <source>
        <dbReference type="EMBL" id="TCD66656.1"/>
    </source>
</evidence>
<feature type="compositionally biased region" description="Basic residues" evidence="1">
    <location>
        <begin position="368"/>
        <end position="389"/>
    </location>
</feature>
<feature type="compositionally biased region" description="Basic and acidic residues" evidence="1">
    <location>
        <begin position="207"/>
        <end position="222"/>
    </location>
</feature>